<accession>A0A1G9AEI7</accession>
<evidence type="ECO:0000256" key="1">
    <source>
        <dbReference type="ARBA" id="ARBA00023125"/>
    </source>
</evidence>
<evidence type="ECO:0000313" key="2">
    <source>
        <dbReference type="EMBL" id="SDK24940.1"/>
    </source>
</evidence>
<dbReference type="EMBL" id="FNED01000045">
    <property type="protein sequence ID" value="SDK24940.1"/>
    <property type="molecule type" value="Genomic_DNA"/>
</dbReference>
<sequence>MADVNHQVSKALIERYEANVLFVLEDLTGVRNVTERVRMKDRYETVSWAFYQLRTMLEYKALMNGSKVIAVDP</sequence>
<proteinExistence type="predicted"/>
<evidence type="ECO:0000313" key="3">
    <source>
        <dbReference type="Proteomes" id="UP000182836"/>
    </source>
</evidence>
<gene>
    <name evidence="2" type="ORF">SAMN04487909_14536</name>
</gene>
<keyword evidence="1" id="KW-0238">DNA-binding</keyword>
<dbReference type="AlphaFoldDB" id="A0A1G9AEI7"/>
<organism evidence="2 3">
    <name type="scientific">Aneurinibacillus migulanus</name>
    <name type="common">Bacillus migulanus</name>
    <dbReference type="NCBI Taxonomy" id="47500"/>
    <lineage>
        <taxon>Bacteria</taxon>
        <taxon>Bacillati</taxon>
        <taxon>Bacillota</taxon>
        <taxon>Bacilli</taxon>
        <taxon>Bacillales</taxon>
        <taxon>Paenibacillaceae</taxon>
        <taxon>Aneurinibacillus group</taxon>
        <taxon>Aneurinibacillus</taxon>
    </lineage>
</organism>
<name>A0A1G9AEI7_ANEMI</name>
<dbReference type="InterPro" id="IPR010095">
    <property type="entry name" value="Cas12f1-like_TNB"/>
</dbReference>
<dbReference type="Proteomes" id="UP000182836">
    <property type="component" value="Unassembled WGS sequence"/>
</dbReference>
<dbReference type="GO" id="GO:0003677">
    <property type="term" value="F:DNA binding"/>
    <property type="evidence" value="ECO:0007669"/>
    <property type="project" value="UniProtKB-KW"/>
</dbReference>
<reference evidence="2 3" key="1">
    <citation type="submission" date="2016-10" db="EMBL/GenBank/DDBJ databases">
        <authorList>
            <person name="de Groot N.N."/>
        </authorList>
    </citation>
    <scope>NUCLEOTIDE SEQUENCE [LARGE SCALE GENOMIC DNA]</scope>
    <source>
        <strain evidence="2 3">DSM 2895</strain>
    </source>
</reference>
<dbReference type="NCBIfam" id="TIGR01766">
    <property type="entry name" value="IS200/IS605 family accessory protein TnpB-like domain"/>
    <property type="match status" value="1"/>
</dbReference>
<protein>
    <submittedName>
        <fullName evidence="2">Transposase, IS605 OrfB family, central region</fullName>
    </submittedName>
</protein>